<protein>
    <submittedName>
        <fullName evidence="2">Uncharacterized protein</fullName>
    </submittedName>
</protein>
<proteinExistence type="predicted"/>
<dbReference type="Proteomes" id="UP001597365">
    <property type="component" value="Unassembled WGS sequence"/>
</dbReference>
<comment type="caution">
    <text evidence="2">The sequence shown here is derived from an EMBL/GenBank/DDBJ whole genome shotgun (WGS) entry which is preliminary data.</text>
</comment>
<name>A0ABW4PI40_9ACTN</name>
<sequence length="254" mass="26242">MDPLHEMLREEADAYRPDGARLRARVREGISAGAEGRAGRFPRSAWGVRAPGGSRPSWPRIALGALASSAVLLAGVLAVTSPVDGDGGSDEVATAPLPAPPDPDAVAPSPGPSVPPGGGERAESGPLWAEGVIDPHSNPHWAQGNVTLGTREPLTALVLEVRVAQTGGVRSTGNWRTLPEADFTVTVREEGGALVYRWTLREGRTVPAGEHVFAVQYDHAAGARDAGRDAYTATAAAAAGGEHTVRGGFRPPPG</sequence>
<keyword evidence="3" id="KW-1185">Reference proteome</keyword>
<dbReference type="RefSeq" id="WP_380899375.1">
    <property type="nucleotide sequence ID" value="NZ_JBHUFU010000006.1"/>
</dbReference>
<accession>A0ABW4PI40</accession>
<feature type="compositionally biased region" description="Pro residues" evidence="1">
    <location>
        <begin position="97"/>
        <end position="115"/>
    </location>
</feature>
<evidence type="ECO:0000313" key="3">
    <source>
        <dbReference type="Proteomes" id="UP001597365"/>
    </source>
</evidence>
<reference evidence="3" key="1">
    <citation type="journal article" date="2019" name="Int. J. Syst. Evol. Microbiol.">
        <title>The Global Catalogue of Microorganisms (GCM) 10K type strain sequencing project: providing services to taxonomists for standard genome sequencing and annotation.</title>
        <authorList>
            <consortium name="The Broad Institute Genomics Platform"/>
            <consortium name="The Broad Institute Genome Sequencing Center for Infectious Disease"/>
            <person name="Wu L."/>
            <person name="Ma J."/>
        </authorList>
    </citation>
    <scope>NUCLEOTIDE SEQUENCE [LARGE SCALE GENOMIC DNA]</scope>
    <source>
        <strain evidence="3">CGMCC 4.7455</strain>
    </source>
</reference>
<dbReference type="EMBL" id="JBHUFU010000006">
    <property type="protein sequence ID" value="MFD1830427.1"/>
    <property type="molecule type" value="Genomic_DNA"/>
</dbReference>
<gene>
    <name evidence="2" type="ORF">ACFSJS_12225</name>
</gene>
<evidence type="ECO:0000256" key="1">
    <source>
        <dbReference type="SAM" id="MobiDB-lite"/>
    </source>
</evidence>
<evidence type="ECO:0000313" key="2">
    <source>
        <dbReference type="EMBL" id="MFD1830427.1"/>
    </source>
</evidence>
<organism evidence="2 3">
    <name type="scientific">Streptomyces desertarenae</name>
    <dbReference type="NCBI Taxonomy" id="2666184"/>
    <lineage>
        <taxon>Bacteria</taxon>
        <taxon>Bacillati</taxon>
        <taxon>Actinomycetota</taxon>
        <taxon>Actinomycetes</taxon>
        <taxon>Kitasatosporales</taxon>
        <taxon>Streptomycetaceae</taxon>
        <taxon>Streptomyces</taxon>
    </lineage>
</organism>
<feature type="region of interest" description="Disordered" evidence="1">
    <location>
        <begin position="85"/>
        <end position="145"/>
    </location>
</feature>